<dbReference type="GO" id="GO:0032040">
    <property type="term" value="C:small-subunit processome"/>
    <property type="evidence" value="ECO:0007669"/>
    <property type="project" value="InterPro"/>
</dbReference>
<dbReference type="Pfam" id="PF03998">
    <property type="entry name" value="Utp11"/>
    <property type="match status" value="1"/>
</dbReference>
<dbReference type="AlphaFoldDB" id="A0A976FM29"/>
<accession>A0A976FM29</accession>
<name>A0A976FM29_BRELC</name>
<evidence type="ECO:0000256" key="2">
    <source>
        <dbReference type="ARBA" id="ARBA00008105"/>
    </source>
</evidence>
<organism evidence="5 6">
    <name type="scientific">Bremia lactucae</name>
    <name type="common">Lettuce downy mildew</name>
    <dbReference type="NCBI Taxonomy" id="4779"/>
    <lineage>
        <taxon>Eukaryota</taxon>
        <taxon>Sar</taxon>
        <taxon>Stramenopiles</taxon>
        <taxon>Oomycota</taxon>
        <taxon>Peronosporomycetes</taxon>
        <taxon>Peronosporales</taxon>
        <taxon>Peronosporaceae</taxon>
        <taxon>Bremia</taxon>
    </lineage>
</organism>
<gene>
    <name evidence="5" type="ORF">CCR75_008495</name>
</gene>
<dbReference type="EMBL" id="SHOA02000002">
    <property type="protein sequence ID" value="TDH69203.1"/>
    <property type="molecule type" value="Genomic_DNA"/>
</dbReference>
<comment type="caution">
    <text evidence="5">The sequence shown here is derived from an EMBL/GenBank/DDBJ whole genome shotgun (WGS) entry which is preliminary data.</text>
</comment>
<evidence type="ECO:0000256" key="3">
    <source>
        <dbReference type="ARBA" id="ARBA00022552"/>
    </source>
</evidence>
<keyword evidence="3" id="KW-0698">rRNA processing</keyword>
<keyword evidence="4" id="KW-0539">Nucleus</keyword>
<evidence type="ECO:0000256" key="4">
    <source>
        <dbReference type="ARBA" id="ARBA00023242"/>
    </source>
</evidence>
<comment type="subcellular location">
    <subcellularLocation>
        <location evidence="1">Nucleus</location>
        <location evidence="1">Nucleolus</location>
    </subcellularLocation>
</comment>
<proteinExistence type="inferred from homology"/>
<dbReference type="InterPro" id="IPR007144">
    <property type="entry name" value="SSU_processome_Utp11"/>
</dbReference>
<dbReference type="GeneID" id="94352218"/>
<dbReference type="PANTHER" id="PTHR12838:SF0">
    <property type="entry name" value="U3 SMALL NUCLEOLAR RNA-ASSOCIATED PROTEIN 11-RELATED"/>
    <property type="match status" value="1"/>
</dbReference>
<dbReference type="KEGG" id="blac:94352218"/>
<evidence type="ECO:0000313" key="5">
    <source>
        <dbReference type="EMBL" id="TDH69203.1"/>
    </source>
</evidence>
<evidence type="ECO:0000313" key="6">
    <source>
        <dbReference type="Proteomes" id="UP000294530"/>
    </source>
</evidence>
<dbReference type="GO" id="GO:0006364">
    <property type="term" value="P:rRNA processing"/>
    <property type="evidence" value="ECO:0007669"/>
    <property type="project" value="UniProtKB-KW"/>
</dbReference>
<keyword evidence="6" id="KW-1185">Reference proteome</keyword>
<evidence type="ECO:0000256" key="1">
    <source>
        <dbReference type="ARBA" id="ARBA00004604"/>
    </source>
</evidence>
<sequence length="114" mass="13684">MRNSDDLNYHCMREFDTEGWHKKSVETKTIRLLKTQDLAYMHMKHAVDMRKAERLNCSLHFVGAPKINKHTLFVNERDFDVARHFDTAPELADRAFKRIRTRDLETTELRDFIF</sequence>
<dbReference type="PANTHER" id="PTHR12838">
    <property type="entry name" value="U3 SMALL NUCLEOLAR RNA-ASSOCIATED PROTEIN 11"/>
    <property type="match status" value="1"/>
</dbReference>
<dbReference type="RefSeq" id="XP_067818702.1">
    <property type="nucleotide sequence ID" value="XM_067966547.1"/>
</dbReference>
<reference evidence="5 6" key="1">
    <citation type="journal article" date="2021" name="Genome Biol.">
        <title>AFLAP: assembly-free linkage analysis pipeline using k-mers from genome sequencing data.</title>
        <authorList>
            <person name="Fletcher K."/>
            <person name="Zhang L."/>
            <person name="Gil J."/>
            <person name="Han R."/>
            <person name="Cavanaugh K."/>
            <person name="Michelmore R."/>
        </authorList>
    </citation>
    <scope>NUCLEOTIDE SEQUENCE [LARGE SCALE GENOMIC DNA]</scope>
    <source>
        <strain evidence="5 6">SF5</strain>
    </source>
</reference>
<dbReference type="Proteomes" id="UP000294530">
    <property type="component" value="Unassembled WGS sequence"/>
</dbReference>
<dbReference type="OrthoDB" id="29058at2759"/>
<protein>
    <submittedName>
        <fullName evidence="5">Uncharacterized protein</fullName>
    </submittedName>
</protein>
<comment type="similarity">
    <text evidence="2">Belongs to the UTP11 family.</text>
</comment>